<dbReference type="InterPro" id="IPR010982">
    <property type="entry name" value="Lambda_DNA-bd_dom_sf"/>
</dbReference>
<dbReference type="InterPro" id="IPR011990">
    <property type="entry name" value="TPR-like_helical_dom_sf"/>
</dbReference>
<dbReference type="SUPFAM" id="SSF47413">
    <property type="entry name" value="lambda repressor-like DNA-binding domains"/>
    <property type="match status" value="1"/>
</dbReference>
<dbReference type="Pfam" id="PF13424">
    <property type="entry name" value="TPR_12"/>
    <property type="match status" value="2"/>
</dbReference>
<protein>
    <submittedName>
        <fullName evidence="3">Tetratricopeptide repeat protein</fullName>
    </submittedName>
</protein>
<evidence type="ECO:0000313" key="3">
    <source>
        <dbReference type="EMBL" id="MEE4588020.1"/>
    </source>
</evidence>
<dbReference type="SMART" id="SM00028">
    <property type="entry name" value="TPR"/>
    <property type="match status" value="5"/>
</dbReference>
<name>A0ABD5JHY5_9ACTN</name>
<proteinExistence type="predicted"/>
<dbReference type="InterPro" id="IPR002182">
    <property type="entry name" value="NB-ARC"/>
</dbReference>
<dbReference type="Gene3D" id="1.25.40.10">
    <property type="entry name" value="Tetratricopeptide repeat domain"/>
    <property type="match status" value="2"/>
</dbReference>
<dbReference type="Gene3D" id="3.40.50.300">
    <property type="entry name" value="P-loop containing nucleotide triphosphate hydrolases"/>
    <property type="match status" value="1"/>
</dbReference>
<dbReference type="PRINTS" id="PR00364">
    <property type="entry name" value="DISEASERSIST"/>
</dbReference>
<feature type="region of interest" description="Disordered" evidence="1">
    <location>
        <begin position="1"/>
        <end position="62"/>
    </location>
</feature>
<dbReference type="SUPFAM" id="SSF48452">
    <property type="entry name" value="TPR-like"/>
    <property type="match status" value="2"/>
</dbReference>
<dbReference type="Gene3D" id="1.10.260.40">
    <property type="entry name" value="lambda repressor-like DNA-binding domains"/>
    <property type="match status" value="1"/>
</dbReference>
<dbReference type="Proteomes" id="UP001354649">
    <property type="component" value="Unassembled WGS sequence"/>
</dbReference>
<dbReference type="EMBL" id="JAZBJQ010000029">
    <property type="protein sequence ID" value="MEE4588020.1"/>
    <property type="molecule type" value="Genomic_DNA"/>
</dbReference>
<dbReference type="AlphaFoldDB" id="A0ABD5JHY5"/>
<dbReference type="Pfam" id="PF00931">
    <property type="entry name" value="NB-ARC"/>
    <property type="match status" value="1"/>
</dbReference>
<evidence type="ECO:0000256" key="1">
    <source>
        <dbReference type="SAM" id="MobiDB-lite"/>
    </source>
</evidence>
<dbReference type="InterPro" id="IPR001387">
    <property type="entry name" value="Cro/C1-type_HTH"/>
</dbReference>
<dbReference type="PROSITE" id="PS50943">
    <property type="entry name" value="HTH_CROC1"/>
    <property type="match status" value="1"/>
</dbReference>
<evidence type="ECO:0000313" key="4">
    <source>
        <dbReference type="Proteomes" id="UP001354649"/>
    </source>
</evidence>
<accession>A0ABD5JHY5</accession>
<organism evidence="3 4">
    <name type="scientific">Streptomyces antimycoticus</name>
    <dbReference type="NCBI Taxonomy" id="68175"/>
    <lineage>
        <taxon>Bacteria</taxon>
        <taxon>Bacillati</taxon>
        <taxon>Actinomycetota</taxon>
        <taxon>Actinomycetes</taxon>
        <taxon>Kitasatosporales</taxon>
        <taxon>Streptomycetaceae</taxon>
        <taxon>Streptomyces</taxon>
        <taxon>Streptomyces violaceusniger group</taxon>
    </lineage>
</organism>
<sequence length="986" mass="107536">MDGTSRSSDDPGTMARVRLDGHLRAQPGAGVDPPPPGDGPRVLPESAVQDSAAQGKAQDPDGLVRQRAAAFAAELIRLRADRGLSQLALARRMGYDKSYVSHVERCTQAPTQPFARQADQVLGSGEALSRLWHTYHTAHAAKRRQCRPAPSPVLPAPEDAGRPDEPGQATEHDRADAPDGRTPVVGDDRQVSGEGSSVPGSIGLRGATGVQVVEYNAQHLDQLPPPAPITLHTTLPRDVADFTGRTEELSRLLHAADEGQAQVISIHTVDGMPGVGKTALVIHTAHLLADDYPDGHRFVRLGAHTPGAAPADPAGVLTQLLLSLGISPRNIPQSLEEKAGMWRDALTGRRMLLILDDAASAAQVEPLLPASKDCLVLITSRRRLPDLDGASPLPLNTLPPLQASDLFIRVSRRAPTASDRSAVTQAVELCGHLPLAITLLAGRLAHHRAWNIKEFTDEFATAQDRLAELEAGDRALAASFDLSYHHLPPDLQRLYRRLGLHPGPDTDPYATAALDDIPLATARRRLNELYTAHLIDEPTPRRYRLHDLLRTYAHSLAQQDPSSDRDQAVTRLLDHYHRTAHTADRYLSTVPRHDNATAPPSTTAPVLATRDQALAWMRAELTNLLAAAHHAATDHLPHTAALARTMAAFLDQEGHWAEAIALHQAAARTAHTISSPDVEAHAVLDLGWVRRRTGNSPEAGELAQRAYDLYHTLDDHLGQANALRALGLVRQMTGDYQDARQLAQRAHDLYHTLDNRLGQANAVLDLCRVQRRTGDYLEAGKLAQRAYDLYHTFGYRLGQANALLDLGWVRRLTGDYLEAGELAQRAYDLYHTLGNRQNEAWALLELGQVNRDTRDYATAADLLERSRARFHELGDRKGEAEALTAAGDLQAATIGPELALATYQQALTLARQIHSPLDQAHALEGIASCHSALHHHREAVQSLREAIVLYQRLGVAETARATDHLKQLEAVLHESPHRGGGKEPQR</sequence>
<comment type="caution">
    <text evidence="3">The sequence shown here is derived from an EMBL/GenBank/DDBJ whole genome shotgun (WGS) entry which is preliminary data.</text>
</comment>
<gene>
    <name evidence="3" type="ORF">V2K49_33875</name>
</gene>
<reference evidence="3 4" key="1">
    <citation type="submission" date="2023-11" db="EMBL/GenBank/DDBJ databases">
        <title>30 novel species of actinomycetes from the DSMZ collection.</title>
        <authorList>
            <person name="Nouioui I."/>
        </authorList>
    </citation>
    <scope>NUCLEOTIDE SEQUENCE [LARGE SCALE GENOMIC DNA]</scope>
    <source>
        <strain evidence="3 4">DSM 41602</strain>
    </source>
</reference>
<dbReference type="PANTHER" id="PTHR47691">
    <property type="entry name" value="REGULATOR-RELATED"/>
    <property type="match status" value="1"/>
</dbReference>
<dbReference type="InterPro" id="IPR019734">
    <property type="entry name" value="TPR_rpt"/>
</dbReference>
<dbReference type="SMART" id="SM00530">
    <property type="entry name" value="HTH_XRE"/>
    <property type="match status" value="1"/>
</dbReference>
<feature type="region of interest" description="Disordered" evidence="1">
    <location>
        <begin position="140"/>
        <end position="203"/>
    </location>
</feature>
<dbReference type="InterPro" id="IPR027417">
    <property type="entry name" value="P-loop_NTPase"/>
</dbReference>
<dbReference type="PANTHER" id="PTHR47691:SF3">
    <property type="entry name" value="HTH-TYPE TRANSCRIPTIONAL REGULATOR RV0890C-RELATED"/>
    <property type="match status" value="1"/>
</dbReference>
<evidence type="ECO:0000259" key="2">
    <source>
        <dbReference type="PROSITE" id="PS50943"/>
    </source>
</evidence>
<dbReference type="CDD" id="cd00093">
    <property type="entry name" value="HTH_XRE"/>
    <property type="match status" value="1"/>
</dbReference>
<dbReference type="SUPFAM" id="SSF52540">
    <property type="entry name" value="P-loop containing nucleoside triphosphate hydrolases"/>
    <property type="match status" value="1"/>
</dbReference>
<feature type="compositionally biased region" description="Basic and acidic residues" evidence="1">
    <location>
        <begin position="159"/>
        <end position="179"/>
    </location>
</feature>
<feature type="domain" description="HTH cro/C1-type" evidence="2">
    <location>
        <begin position="75"/>
        <end position="128"/>
    </location>
</feature>
<dbReference type="Pfam" id="PF13560">
    <property type="entry name" value="HTH_31"/>
    <property type="match status" value="1"/>
</dbReference>